<feature type="binding site" evidence="5">
    <location>
        <position position="215"/>
    </location>
    <ligand>
        <name>pyruvate</name>
        <dbReference type="ChEBI" id="CHEBI:15361"/>
    </ligand>
</feature>
<feature type="active site" description="Proton donor/acceptor" evidence="4">
    <location>
        <position position="144"/>
    </location>
</feature>
<dbReference type="Gene3D" id="3.20.20.70">
    <property type="entry name" value="Aldolase class I"/>
    <property type="match status" value="1"/>
</dbReference>
<accession>A0A401ZX85</accession>
<dbReference type="PANTHER" id="PTHR12128">
    <property type="entry name" value="DIHYDRODIPICOLINATE SYNTHASE"/>
    <property type="match status" value="1"/>
</dbReference>
<feature type="active site" description="Schiff-base intermediate with substrate" evidence="4">
    <location>
        <position position="173"/>
    </location>
</feature>
<dbReference type="SUPFAM" id="SSF51569">
    <property type="entry name" value="Aldolase"/>
    <property type="match status" value="1"/>
</dbReference>
<dbReference type="EMBL" id="BIFR01000001">
    <property type="protein sequence ID" value="GCE11460.1"/>
    <property type="molecule type" value="Genomic_DNA"/>
</dbReference>
<dbReference type="SMART" id="SM01130">
    <property type="entry name" value="DHDPS"/>
    <property type="match status" value="1"/>
</dbReference>
<proteinExistence type="inferred from homology"/>
<dbReference type="PRINTS" id="PR00146">
    <property type="entry name" value="DHPICSNTHASE"/>
</dbReference>
<comment type="similarity">
    <text evidence="1 3">Belongs to the DapA family.</text>
</comment>
<evidence type="ECO:0000256" key="2">
    <source>
        <dbReference type="ARBA" id="ARBA00023239"/>
    </source>
</evidence>
<evidence type="ECO:0000313" key="6">
    <source>
        <dbReference type="EMBL" id="GCE11460.1"/>
    </source>
</evidence>
<evidence type="ECO:0000256" key="5">
    <source>
        <dbReference type="PIRSR" id="PIRSR001365-2"/>
    </source>
</evidence>
<dbReference type="InterPro" id="IPR002220">
    <property type="entry name" value="DapA-like"/>
</dbReference>
<organism evidence="6 7">
    <name type="scientific">Tengunoibacter tsumagoiensis</name>
    <dbReference type="NCBI Taxonomy" id="2014871"/>
    <lineage>
        <taxon>Bacteria</taxon>
        <taxon>Bacillati</taxon>
        <taxon>Chloroflexota</taxon>
        <taxon>Ktedonobacteria</taxon>
        <taxon>Ktedonobacterales</taxon>
        <taxon>Dictyobacteraceae</taxon>
        <taxon>Tengunoibacter</taxon>
    </lineage>
</organism>
<reference evidence="7" key="1">
    <citation type="submission" date="2018-12" db="EMBL/GenBank/DDBJ databases">
        <title>Tengunoibacter tsumagoiensis gen. nov., sp. nov., Dictyobacter kobayashii sp. nov., D. alpinus sp. nov., and D. joshuensis sp. nov. and description of Dictyobacteraceae fam. nov. within the order Ktedonobacterales isolated from Tengu-no-mugimeshi.</title>
        <authorList>
            <person name="Wang C.M."/>
            <person name="Zheng Y."/>
            <person name="Sakai Y."/>
            <person name="Toyoda A."/>
            <person name="Minakuchi Y."/>
            <person name="Abe K."/>
            <person name="Yokota A."/>
            <person name="Yabe S."/>
        </authorList>
    </citation>
    <scope>NUCLEOTIDE SEQUENCE [LARGE SCALE GENOMIC DNA]</scope>
    <source>
        <strain evidence="7">Uno3</strain>
    </source>
</reference>
<keyword evidence="7" id="KW-1185">Reference proteome</keyword>
<sequence>MIMPTALGKGIYPPVLTFFTSQEELDLGTLRHHIHRLAESGIAGYVVMGSNGEAVHLTDDERAQVIAAARAEVALQSRTLPLIAGCGAQSTRLTGALCQQAADAGADFALILPPFYYRGQMTQTALYEHYQTVAEQSPLPILIYNMPACAGGLDLDAEFIIQLAAHPNIVGVKDTSGNIVKLARIAAAVPADFQVFAGNADILLPSLASGAVGCVAAFANIFPELVCKVQLLFEQEKLTEASKLQASLIEPNAAVTSRYGVPGLKFALQQLAGYGGIPRRPLLPLNELEQQKVLDSIAPIRSSSD</sequence>
<dbReference type="AlphaFoldDB" id="A0A401ZX85"/>
<dbReference type="PANTHER" id="PTHR12128:SF66">
    <property type="entry name" value="4-HYDROXY-2-OXOGLUTARATE ALDOLASE, MITOCHONDRIAL"/>
    <property type="match status" value="1"/>
</dbReference>
<name>A0A401ZX85_9CHLR</name>
<dbReference type="OrthoDB" id="9782828at2"/>
<gene>
    <name evidence="6" type="ORF">KTT_13190</name>
</gene>
<dbReference type="InterPro" id="IPR013785">
    <property type="entry name" value="Aldolase_TIM"/>
</dbReference>
<evidence type="ECO:0000256" key="3">
    <source>
        <dbReference type="PIRNR" id="PIRNR001365"/>
    </source>
</evidence>
<evidence type="ECO:0000256" key="1">
    <source>
        <dbReference type="ARBA" id="ARBA00007592"/>
    </source>
</evidence>
<dbReference type="GO" id="GO:0008840">
    <property type="term" value="F:4-hydroxy-tetrahydrodipicolinate synthase activity"/>
    <property type="evidence" value="ECO:0007669"/>
    <property type="project" value="TreeGrafter"/>
</dbReference>
<protein>
    <submittedName>
        <fullName evidence="6">Dihydrodipicolinate synthase family protein</fullName>
    </submittedName>
</protein>
<dbReference type="PIRSF" id="PIRSF001365">
    <property type="entry name" value="DHDPS"/>
    <property type="match status" value="1"/>
</dbReference>
<dbReference type="CDD" id="cd00408">
    <property type="entry name" value="DHDPS-like"/>
    <property type="match status" value="1"/>
</dbReference>
<comment type="caution">
    <text evidence="6">The sequence shown here is derived from an EMBL/GenBank/DDBJ whole genome shotgun (WGS) entry which is preliminary data.</text>
</comment>
<evidence type="ECO:0000313" key="7">
    <source>
        <dbReference type="Proteomes" id="UP000287352"/>
    </source>
</evidence>
<evidence type="ECO:0000256" key="4">
    <source>
        <dbReference type="PIRSR" id="PIRSR001365-1"/>
    </source>
</evidence>
<dbReference type="Proteomes" id="UP000287352">
    <property type="component" value="Unassembled WGS sequence"/>
</dbReference>
<dbReference type="Pfam" id="PF00701">
    <property type="entry name" value="DHDPS"/>
    <property type="match status" value="1"/>
</dbReference>
<keyword evidence="2 3" id="KW-0456">Lyase</keyword>